<dbReference type="EMBL" id="MIJD01000264">
    <property type="protein sequence ID" value="OPE50202.1"/>
    <property type="molecule type" value="Genomic_DNA"/>
</dbReference>
<dbReference type="SUPFAM" id="SSF51735">
    <property type="entry name" value="NAD(P)-binding Rossmann-fold domains"/>
    <property type="match status" value="1"/>
</dbReference>
<feature type="domain" description="6-phosphogluconate dehydrogenase NADP-binding" evidence="5">
    <location>
        <begin position="3"/>
        <end position="158"/>
    </location>
</feature>
<dbReference type="Pfam" id="PF03446">
    <property type="entry name" value="NAD_binding_2"/>
    <property type="match status" value="1"/>
</dbReference>
<dbReference type="InterPro" id="IPR013328">
    <property type="entry name" value="6PGD_dom2"/>
</dbReference>
<dbReference type="Pfam" id="PF14833">
    <property type="entry name" value="NAD_binding_11"/>
    <property type="match status" value="1"/>
</dbReference>
<evidence type="ECO:0000256" key="4">
    <source>
        <dbReference type="PIRSR" id="PIRSR000103-1"/>
    </source>
</evidence>
<proteinExistence type="inferred from homology"/>
<dbReference type="GO" id="GO:0016491">
    <property type="term" value="F:oxidoreductase activity"/>
    <property type="evidence" value="ECO:0007669"/>
    <property type="project" value="UniProtKB-KW"/>
</dbReference>
<sequence length="268" mass="26834">MTRVGFLGAGRMGAPMVSRLVQAGHDVRVLGRSADKRAELAGLGATPVADAAAAVDGAEIVVVCLFTDEQVREVLGADLLAAVPAGAAVVVHTTGSPHTVERLRDLAPHLDILDAPVSGGPHDIAAGQITLFVGGPEEAVTRARPVLAAYGDPVLHVGVLGVGQKVKLINNTLFAAQIGLLAEAAQLAADLGVDESALLEALPHGSGASRALGNVARAGSTAAFIAAVGEFIGKDVAVVRQTVAELGTGLGALDAVVDAGLGTARTRN</sequence>
<dbReference type="AlphaFoldDB" id="A0A1Q4HKT3"/>
<evidence type="ECO:0000313" key="10">
    <source>
        <dbReference type="Proteomes" id="UP000220340"/>
    </source>
</evidence>
<evidence type="ECO:0000259" key="6">
    <source>
        <dbReference type="Pfam" id="PF14833"/>
    </source>
</evidence>
<dbReference type="OrthoDB" id="3185659at2"/>
<evidence type="ECO:0000313" key="8">
    <source>
        <dbReference type="EMBL" id="PEG53542.1"/>
    </source>
</evidence>
<dbReference type="RefSeq" id="WP_073853194.1">
    <property type="nucleotide sequence ID" value="NZ_BAAATC010000018.1"/>
</dbReference>
<dbReference type="PANTHER" id="PTHR43060">
    <property type="entry name" value="3-HYDROXYISOBUTYRATE DEHYDROGENASE-LIKE 1, MITOCHONDRIAL-RELATED"/>
    <property type="match status" value="1"/>
</dbReference>
<dbReference type="GO" id="GO:0051287">
    <property type="term" value="F:NAD binding"/>
    <property type="evidence" value="ECO:0007669"/>
    <property type="project" value="InterPro"/>
</dbReference>
<dbReference type="EMBL" id="PDCR01000019">
    <property type="protein sequence ID" value="PEG53542.1"/>
    <property type="molecule type" value="Genomic_DNA"/>
</dbReference>
<dbReference type="InterPro" id="IPR029154">
    <property type="entry name" value="HIBADH-like_NADP-bd"/>
</dbReference>
<dbReference type="InterPro" id="IPR015815">
    <property type="entry name" value="HIBADH-related"/>
</dbReference>
<comment type="similarity">
    <text evidence="1">Belongs to the HIBADH-related family.</text>
</comment>
<dbReference type="Proteomes" id="UP000220340">
    <property type="component" value="Unassembled WGS sequence"/>
</dbReference>
<keyword evidence="2" id="KW-0560">Oxidoreductase</keyword>
<reference evidence="7 9" key="1">
    <citation type="submission" date="2016-09" db="EMBL/GenBank/DDBJ databases">
        <title>genome sequences of unsequenced Mycobacteria.</title>
        <authorList>
            <person name="Greninger A.L."/>
            <person name="Jerome K.R."/>
            <person name="Mcnair B."/>
            <person name="Wallis C."/>
            <person name="Fang F."/>
        </authorList>
    </citation>
    <scope>NUCLEOTIDE SEQUENCE [LARGE SCALE GENOMIC DNA]</scope>
    <source>
        <strain evidence="7 9">BM1</strain>
    </source>
</reference>
<evidence type="ECO:0000313" key="7">
    <source>
        <dbReference type="EMBL" id="OPE50202.1"/>
    </source>
</evidence>
<dbReference type="GO" id="GO:0050661">
    <property type="term" value="F:NADP binding"/>
    <property type="evidence" value="ECO:0007669"/>
    <property type="project" value="InterPro"/>
</dbReference>
<dbReference type="Proteomes" id="UP000191039">
    <property type="component" value="Unassembled WGS sequence"/>
</dbReference>
<dbReference type="SUPFAM" id="SSF48179">
    <property type="entry name" value="6-phosphogluconate dehydrogenase C-terminal domain-like"/>
    <property type="match status" value="1"/>
</dbReference>
<dbReference type="InterPro" id="IPR006115">
    <property type="entry name" value="6PGDH_NADP-bd"/>
</dbReference>
<accession>A0A1Q4HKT3</accession>
<dbReference type="STRING" id="1801.BRW64_00550"/>
<reference evidence="8 10" key="2">
    <citation type="submission" date="2017-10" db="EMBL/GenBank/DDBJ databases">
        <title>The new phylogeny of genus Mycobacterium.</title>
        <authorList>
            <person name="Tortoli E."/>
            <person name="Trovato A."/>
            <person name="Cirillo D.M."/>
        </authorList>
    </citation>
    <scope>NUCLEOTIDE SEQUENCE [LARGE SCALE GENOMIC DNA]</scope>
    <source>
        <strain evidence="8 10">IP141170001</strain>
    </source>
</reference>
<name>A0A1Q4HKT3_9MYCO</name>
<keyword evidence="10" id="KW-1185">Reference proteome</keyword>
<organism evidence="7 9">
    <name type="scientific">Mycolicibacterium diernhoferi</name>
    <dbReference type="NCBI Taxonomy" id="1801"/>
    <lineage>
        <taxon>Bacteria</taxon>
        <taxon>Bacillati</taxon>
        <taxon>Actinomycetota</taxon>
        <taxon>Actinomycetes</taxon>
        <taxon>Mycobacteriales</taxon>
        <taxon>Mycobacteriaceae</taxon>
        <taxon>Mycolicibacterium</taxon>
    </lineage>
</organism>
<dbReference type="Gene3D" id="3.40.50.720">
    <property type="entry name" value="NAD(P)-binding Rossmann-like Domain"/>
    <property type="match status" value="1"/>
</dbReference>
<evidence type="ECO:0000256" key="3">
    <source>
        <dbReference type="ARBA" id="ARBA00023027"/>
    </source>
</evidence>
<feature type="active site" evidence="4">
    <location>
        <position position="167"/>
    </location>
</feature>
<comment type="caution">
    <text evidence="7">The sequence shown here is derived from an EMBL/GenBank/DDBJ whole genome shotgun (WGS) entry which is preliminary data.</text>
</comment>
<feature type="domain" description="3-hydroxyisobutyrate dehydrogenase-like NAD-binding" evidence="6">
    <location>
        <begin position="161"/>
        <end position="250"/>
    </location>
</feature>
<keyword evidence="3" id="KW-0520">NAD</keyword>
<evidence type="ECO:0000256" key="1">
    <source>
        <dbReference type="ARBA" id="ARBA00009080"/>
    </source>
</evidence>
<dbReference type="Gene3D" id="1.10.1040.10">
    <property type="entry name" value="N-(1-d-carboxylethyl)-l-norvaline Dehydrogenase, domain 2"/>
    <property type="match status" value="1"/>
</dbReference>
<dbReference type="PANTHER" id="PTHR43060:SF15">
    <property type="entry name" value="3-HYDROXYISOBUTYRATE DEHYDROGENASE-LIKE 1, MITOCHONDRIAL-RELATED"/>
    <property type="match status" value="1"/>
</dbReference>
<dbReference type="InterPro" id="IPR036291">
    <property type="entry name" value="NAD(P)-bd_dom_sf"/>
</dbReference>
<protein>
    <submittedName>
        <fullName evidence="7">6-phosphogluconate dehydrogenase</fullName>
    </submittedName>
    <submittedName>
        <fullName evidence="8">NAD(P)-dependent oxidoreductase</fullName>
    </submittedName>
</protein>
<dbReference type="PIRSF" id="PIRSF000103">
    <property type="entry name" value="HIBADH"/>
    <property type="match status" value="1"/>
</dbReference>
<dbReference type="InterPro" id="IPR008927">
    <property type="entry name" value="6-PGluconate_DH-like_C_sf"/>
</dbReference>
<evidence type="ECO:0000259" key="5">
    <source>
        <dbReference type="Pfam" id="PF03446"/>
    </source>
</evidence>
<gene>
    <name evidence="7" type="ORF">BV510_21285</name>
    <name evidence="8" type="ORF">CRI78_15625</name>
</gene>
<evidence type="ECO:0000256" key="2">
    <source>
        <dbReference type="ARBA" id="ARBA00023002"/>
    </source>
</evidence>
<evidence type="ECO:0000313" key="9">
    <source>
        <dbReference type="Proteomes" id="UP000191039"/>
    </source>
</evidence>